<dbReference type="HOGENOM" id="CLU_000445_90_1_10"/>
<dbReference type="eggNOG" id="COG2197">
    <property type="taxonomic scope" value="Bacteria"/>
</dbReference>
<dbReference type="Pfam" id="PF00196">
    <property type="entry name" value="GerE"/>
    <property type="match status" value="1"/>
</dbReference>
<dbReference type="CDD" id="cd06170">
    <property type="entry name" value="LuxR_C_like"/>
    <property type="match status" value="1"/>
</dbReference>
<sequence length="212" mass="23821">MNTIILAEDHNLIIEGYRMLIDDIDDLEIVATAFDGQQAIDEIEKHQPNYLILDLHMPVVNGLDVLRHVSEYFPKTKVIVISMFGDPSMHQAVVRLGAKGYLLKNSDREEFLLAMSLVMNGKSYYSPAIFEEHTKCQTLPGSSQIIPLVSLSAREEEILILIAQGYTNKEIGSQLILSHKTIDSHRSNLMKKINVHNVTGLVKYAIANGYEV</sequence>
<dbReference type="PRINTS" id="PR00038">
    <property type="entry name" value="HTHLUXR"/>
</dbReference>
<dbReference type="InterPro" id="IPR011006">
    <property type="entry name" value="CheY-like_superfamily"/>
</dbReference>
<dbReference type="PANTHER" id="PTHR43214">
    <property type="entry name" value="TWO-COMPONENT RESPONSE REGULATOR"/>
    <property type="match status" value="1"/>
</dbReference>
<proteinExistence type="predicted"/>
<accession>G8R6G8</accession>
<dbReference type="PROSITE" id="PS50043">
    <property type="entry name" value="HTH_LUXR_2"/>
    <property type="match status" value="1"/>
</dbReference>
<keyword evidence="1 5" id="KW-0597">Phosphoprotein</keyword>
<keyword evidence="3 8" id="KW-0238">DNA-binding</keyword>
<dbReference type="STRING" id="926562.Oweho_3482"/>
<evidence type="ECO:0000256" key="3">
    <source>
        <dbReference type="ARBA" id="ARBA00023125"/>
    </source>
</evidence>
<dbReference type="SUPFAM" id="SSF52172">
    <property type="entry name" value="CheY-like"/>
    <property type="match status" value="1"/>
</dbReference>
<dbReference type="InterPro" id="IPR039420">
    <property type="entry name" value="WalR-like"/>
</dbReference>
<dbReference type="RefSeq" id="WP_014203778.1">
    <property type="nucleotide sequence ID" value="NC_016599.1"/>
</dbReference>
<dbReference type="InterPro" id="IPR001789">
    <property type="entry name" value="Sig_transdc_resp-reg_receiver"/>
</dbReference>
<feature type="domain" description="Response regulatory" evidence="7">
    <location>
        <begin position="3"/>
        <end position="119"/>
    </location>
</feature>
<dbReference type="EMBL" id="CP003156">
    <property type="protein sequence ID" value="AEV34431.1"/>
    <property type="molecule type" value="Genomic_DNA"/>
</dbReference>
<dbReference type="SUPFAM" id="SSF46894">
    <property type="entry name" value="C-terminal effector domain of the bipartite response regulators"/>
    <property type="match status" value="1"/>
</dbReference>
<dbReference type="PROSITE" id="PS00622">
    <property type="entry name" value="HTH_LUXR_1"/>
    <property type="match status" value="1"/>
</dbReference>
<protein>
    <submittedName>
        <fullName evidence="8">Response regulator containing a CheY-like receiver domain and an HTH DNA-binding domain</fullName>
    </submittedName>
</protein>
<dbReference type="SMART" id="SM00421">
    <property type="entry name" value="HTH_LUXR"/>
    <property type="match status" value="1"/>
</dbReference>
<evidence type="ECO:0000313" key="9">
    <source>
        <dbReference type="Proteomes" id="UP000005631"/>
    </source>
</evidence>
<evidence type="ECO:0000259" key="7">
    <source>
        <dbReference type="PROSITE" id="PS50110"/>
    </source>
</evidence>
<organism evidence="8 9">
    <name type="scientific">Owenweeksia hongkongensis (strain DSM 17368 / CIP 108786 / JCM 12287 / NRRL B-23963 / UST20020801)</name>
    <dbReference type="NCBI Taxonomy" id="926562"/>
    <lineage>
        <taxon>Bacteria</taxon>
        <taxon>Pseudomonadati</taxon>
        <taxon>Bacteroidota</taxon>
        <taxon>Flavobacteriia</taxon>
        <taxon>Flavobacteriales</taxon>
        <taxon>Owenweeksiaceae</taxon>
        <taxon>Owenweeksia</taxon>
    </lineage>
</organism>
<feature type="modified residue" description="4-aspartylphosphate" evidence="5">
    <location>
        <position position="54"/>
    </location>
</feature>
<reference evidence="8 9" key="1">
    <citation type="journal article" date="2012" name="Stand. Genomic Sci.">
        <title>Genome sequence of the orange-pigmented seawater bacterium Owenweeksia hongkongensis type strain (UST20020801(T)).</title>
        <authorList>
            <person name="Riedel T."/>
            <person name="Held B."/>
            <person name="Nolan M."/>
            <person name="Lucas S."/>
            <person name="Lapidus A."/>
            <person name="Tice H."/>
            <person name="Del Rio T.G."/>
            <person name="Cheng J.F."/>
            <person name="Han C."/>
            <person name="Tapia R."/>
            <person name="Goodwin L.A."/>
            <person name="Pitluck S."/>
            <person name="Liolios K."/>
            <person name="Mavromatis K."/>
            <person name="Pagani I."/>
            <person name="Ivanova N."/>
            <person name="Mikhailova N."/>
            <person name="Pati A."/>
            <person name="Chen A."/>
            <person name="Palaniappan K."/>
            <person name="Rohde M."/>
            <person name="Tindall B.J."/>
            <person name="Detter J.C."/>
            <person name="Goker M."/>
            <person name="Woyke T."/>
            <person name="Bristow J."/>
            <person name="Eisen J.A."/>
            <person name="Markowitz V."/>
            <person name="Hugenholtz P."/>
            <person name="Klenk H.P."/>
            <person name="Kyrpides N.C."/>
        </authorList>
    </citation>
    <scope>NUCLEOTIDE SEQUENCE</scope>
    <source>
        <strain evidence="9">DSM 17368 / JCM 12287 / NRRL B-23963</strain>
    </source>
</reference>
<dbReference type="SMART" id="SM00448">
    <property type="entry name" value="REC"/>
    <property type="match status" value="1"/>
</dbReference>
<evidence type="ECO:0000256" key="2">
    <source>
        <dbReference type="ARBA" id="ARBA00023015"/>
    </source>
</evidence>
<dbReference type="GO" id="GO:0006355">
    <property type="term" value="P:regulation of DNA-templated transcription"/>
    <property type="evidence" value="ECO:0007669"/>
    <property type="project" value="InterPro"/>
</dbReference>
<dbReference type="InterPro" id="IPR016032">
    <property type="entry name" value="Sig_transdc_resp-reg_C-effctor"/>
</dbReference>
<gene>
    <name evidence="8" type="ordered locus">Oweho_3482</name>
</gene>
<name>G8R6G8_OWEHD</name>
<evidence type="ECO:0000256" key="5">
    <source>
        <dbReference type="PROSITE-ProRule" id="PRU00169"/>
    </source>
</evidence>
<evidence type="ECO:0000256" key="4">
    <source>
        <dbReference type="ARBA" id="ARBA00023163"/>
    </source>
</evidence>
<feature type="domain" description="HTH luxR-type" evidence="6">
    <location>
        <begin position="144"/>
        <end position="209"/>
    </location>
</feature>
<dbReference type="GO" id="GO:0000160">
    <property type="term" value="P:phosphorelay signal transduction system"/>
    <property type="evidence" value="ECO:0007669"/>
    <property type="project" value="InterPro"/>
</dbReference>
<dbReference type="OrthoDB" id="9795108at2"/>
<keyword evidence="4" id="KW-0804">Transcription</keyword>
<keyword evidence="2" id="KW-0805">Transcription regulation</keyword>
<evidence type="ECO:0000313" key="8">
    <source>
        <dbReference type="EMBL" id="AEV34431.1"/>
    </source>
</evidence>
<dbReference type="AlphaFoldDB" id="G8R6G8"/>
<dbReference type="KEGG" id="oho:Oweho_3482"/>
<dbReference type="PANTHER" id="PTHR43214:SF41">
    <property type="entry name" value="NITRATE_NITRITE RESPONSE REGULATOR PROTEIN NARP"/>
    <property type="match status" value="1"/>
</dbReference>
<dbReference type="Proteomes" id="UP000005631">
    <property type="component" value="Chromosome"/>
</dbReference>
<dbReference type="PROSITE" id="PS50110">
    <property type="entry name" value="RESPONSE_REGULATORY"/>
    <property type="match status" value="1"/>
</dbReference>
<dbReference type="Gene3D" id="3.40.50.2300">
    <property type="match status" value="1"/>
</dbReference>
<dbReference type="Pfam" id="PF00072">
    <property type="entry name" value="Response_reg"/>
    <property type="match status" value="1"/>
</dbReference>
<keyword evidence="9" id="KW-1185">Reference proteome</keyword>
<dbReference type="InterPro" id="IPR000792">
    <property type="entry name" value="Tscrpt_reg_LuxR_C"/>
</dbReference>
<dbReference type="CDD" id="cd17535">
    <property type="entry name" value="REC_NarL-like"/>
    <property type="match status" value="1"/>
</dbReference>
<evidence type="ECO:0000259" key="6">
    <source>
        <dbReference type="PROSITE" id="PS50043"/>
    </source>
</evidence>
<dbReference type="InterPro" id="IPR058245">
    <property type="entry name" value="NreC/VraR/RcsB-like_REC"/>
</dbReference>
<dbReference type="GO" id="GO:0003677">
    <property type="term" value="F:DNA binding"/>
    <property type="evidence" value="ECO:0007669"/>
    <property type="project" value="UniProtKB-KW"/>
</dbReference>
<evidence type="ECO:0000256" key="1">
    <source>
        <dbReference type="ARBA" id="ARBA00022553"/>
    </source>
</evidence>